<reference evidence="2 3" key="1">
    <citation type="journal article" date="2015" name="Genome Announc.">
        <title>Expanding the biotechnology potential of lactobacilli through comparative genomics of 213 strains and associated genera.</title>
        <authorList>
            <person name="Sun Z."/>
            <person name="Harris H.M."/>
            <person name="McCann A."/>
            <person name="Guo C."/>
            <person name="Argimon S."/>
            <person name="Zhang W."/>
            <person name="Yang X."/>
            <person name="Jeffery I.B."/>
            <person name="Cooney J.C."/>
            <person name="Kagawa T.F."/>
            <person name="Liu W."/>
            <person name="Song Y."/>
            <person name="Salvetti E."/>
            <person name="Wrobel A."/>
            <person name="Rasinkangas P."/>
            <person name="Parkhill J."/>
            <person name="Rea M.C."/>
            <person name="O'Sullivan O."/>
            <person name="Ritari J."/>
            <person name="Douillard F.P."/>
            <person name="Paul Ross R."/>
            <person name="Yang R."/>
            <person name="Briner A.E."/>
            <person name="Felis G.E."/>
            <person name="de Vos W.M."/>
            <person name="Barrangou R."/>
            <person name="Klaenhammer T.R."/>
            <person name="Caufield P.W."/>
            <person name="Cui Y."/>
            <person name="Zhang H."/>
            <person name="O'Toole P.W."/>
        </authorList>
    </citation>
    <scope>NUCLEOTIDE SEQUENCE [LARGE SCALE GENOMIC DNA]</scope>
    <source>
        <strain evidence="2 3">DSM 16381</strain>
    </source>
</reference>
<sequence length="57" mass="6638">MNSRIVIESLVLLIIFSLLVFLIFSLITDFRTTLLLILLLTTVGFIKTHFFKKTHSR</sequence>
<organism evidence="2 3">
    <name type="scientific">Levilactobacillus hammesii DSM 16381</name>
    <dbReference type="NCBI Taxonomy" id="1423753"/>
    <lineage>
        <taxon>Bacteria</taxon>
        <taxon>Bacillati</taxon>
        <taxon>Bacillota</taxon>
        <taxon>Bacilli</taxon>
        <taxon>Lactobacillales</taxon>
        <taxon>Lactobacillaceae</taxon>
        <taxon>Levilactobacillus</taxon>
    </lineage>
</organism>
<feature type="transmembrane region" description="Helical" evidence="1">
    <location>
        <begin position="33"/>
        <end position="51"/>
    </location>
</feature>
<protein>
    <submittedName>
        <fullName evidence="2">Uncharacterized protein</fullName>
    </submittedName>
</protein>
<feature type="transmembrane region" description="Helical" evidence="1">
    <location>
        <begin position="7"/>
        <end position="27"/>
    </location>
</feature>
<evidence type="ECO:0000313" key="2">
    <source>
        <dbReference type="EMBL" id="KRL93448.1"/>
    </source>
</evidence>
<dbReference type="Proteomes" id="UP000051580">
    <property type="component" value="Unassembled WGS sequence"/>
</dbReference>
<comment type="caution">
    <text evidence="2">The sequence shown here is derived from an EMBL/GenBank/DDBJ whole genome shotgun (WGS) entry which is preliminary data.</text>
</comment>
<name>A0A0R1UPX3_9LACO</name>
<accession>A0A0R1UPX3</accession>
<dbReference type="RefSeq" id="WP_157059889.1">
    <property type="nucleotide sequence ID" value="NZ_AZFS01000064.1"/>
</dbReference>
<evidence type="ECO:0000313" key="3">
    <source>
        <dbReference type="Proteomes" id="UP000051580"/>
    </source>
</evidence>
<keyword evidence="3" id="KW-1185">Reference proteome</keyword>
<gene>
    <name evidence="2" type="ORF">FD28_GL001330</name>
</gene>
<proteinExistence type="predicted"/>
<keyword evidence="1" id="KW-1133">Transmembrane helix</keyword>
<dbReference type="AlphaFoldDB" id="A0A0R1UPX3"/>
<keyword evidence="1" id="KW-0472">Membrane</keyword>
<keyword evidence="1" id="KW-0812">Transmembrane</keyword>
<evidence type="ECO:0000256" key="1">
    <source>
        <dbReference type="SAM" id="Phobius"/>
    </source>
</evidence>
<dbReference type="PATRIC" id="fig|1423753.3.peg.1381"/>
<dbReference type="EMBL" id="AZFS01000064">
    <property type="protein sequence ID" value="KRL93448.1"/>
    <property type="molecule type" value="Genomic_DNA"/>
</dbReference>
<dbReference type="STRING" id="1423753.FD28_GL001330"/>